<evidence type="ECO:0000256" key="2">
    <source>
        <dbReference type="ARBA" id="ARBA00022679"/>
    </source>
</evidence>
<dbReference type="CDD" id="cd15495">
    <property type="entry name" value="PHD_ATX3_4_5_like"/>
    <property type="match status" value="1"/>
</dbReference>
<evidence type="ECO:0000256" key="4">
    <source>
        <dbReference type="ARBA" id="ARBA00022737"/>
    </source>
</evidence>
<feature type="domain" description="SET" evidence="14">
    <location>
        <begin position="851"/>
        <end position="974"/>
    </location>
</feature>
<dbReference type="Pfam" id="PF00628">
    <property type="entry name" value="PHD"/>
    <property type="match status" value="1"/>
</dbReference>
<dbReference type="GO" id="GO:0006357">
    <property type="term" value="P:regulation of transcription by RNA polymerase II"/>
    <property type="evidence" value="ECO:0007669"/>
    <property type="project" value="TreeGrafter"/>
</dbReference>
<feature type="domain" description="PHD-type" evidence="13">
    <location>
        <begin position="408"/>
        <end position="464"/>
    </location>
</feature>
<dbReference type="EMBL" id="AP019298">
    <property type="protein sequence ID" value="BBG97644.1"/>
    <property type="molecule type" value="Genomic_DNA"/>
</dbReference>
<evidence type="ECO:0000256" key="12">
    <source>
        <dbReference type="SAM" id="MobiDB-lite"/>
    </source>
</evidence>
<dbReference type="FunFam" id="2.170.270.10:FF:000058">
    <property type="entry name" value="Histone-lysine N-methyltransferase"/>
    <property type="match status" value="1"/>
</dbReference>
<comment type="catalytic activity">
    <reaction evidence="9">
        <text>L-lysyl-[histone] + S-adenosyl-L-methionine = N(6)-methyl-L-lysyl-[histone] + S-adenosyl-L-homocysteine + H(+)</text>
        <dbReference type="Rhea" id="RHEA:10024"/>
        <dbReference type="Rhea" id="RHEA-COMP:9845"/>
        <dbReference type="Rhea" id="RHEA-COMP:9846"/>
        <dbReference type="ChEBI" id="CHEBI:15378"/>
        <dbReference type="ChEBI" id="CHEBI:29969"/>
        <dbReference type="ChEBI" id="CHEBI:57856"/>
        <dbReference type="ChEBI" id="CHEBI:59789"/>
        <dbReference type="ChEBI" id="CHEBI:61929"/>
    </reaction>
</comment>
<dbReference type="AlphaFoldDB" id="A0A4Y1R0N1"/>
<sequence>MIIKRPLKFEMPNVKRCKLEEPEATPYEFSANPKKRKTNGYSSVGNGEGEDFSSGSGSSYNDELSWPTKEVQSNLERLINQRALNRSSGKFRRSSRGRIQMLPSRFNDSVIDVYKNRETNFDEEEGYEVLVEDDIEGIEKLGFVKKSQEDIYRHKNSKKFQYYGKEEQEEDDVDCIGYNHFDHRNYTTLNKSGKYRDGFSLGGMEKISKANGAKKKEIYKPQDFALGDIVWAKCGKSYPAWPAVVIDPILQAPKSVLRCCVPGAICVMFYGFSKNGTQRDYGWVRQGMVFPFPQFMDRFRGQTQLYKSKPSDFQMAIEEALLAENGFLDTSFGTTTNSEENPAQFQEATGFYQDQEYYSQSHEAYHKDTRACDCCGLVTPSKAMKKMKGSRSETQLLCTHCAKLKKSKQYCGICQKIWHHSDGGNWVCCDGCNVWVHAECDKISSNVFKDLEHIDYFCPDCKAKSKCGSSDLVKRQKKTRVICKCGSCGSKKQTPSEWEKHTGCRAKKWKYSVKVKATMLPLEKWIAEYNEHGFNPANLDKRRLLDFLQEKYEPVNTKWTTERCAVCRWVEDWEDNKIIICNRCQIAVHQECYGAKDVQDFTSWVCRACETPDVIRECCLCPVRGGALKPTDVDTLWVHVSCAWFRREVGFLNHEKMEPAVGILKIPPTTFLKRCVICKQIHGSCTQCCKCATHFHTMCASRAGYSMESREEWDTNHKKVDILCSSQDPKSRCCCSCAYSFGVFAARNSLQNQKGCFRGARVVPSERTELPEPSTSETNEFEPLSAARCCAFKRSNYKRGEQLAIFHRPMGPTHHSLDTINSLSTFKEVEDSKIFSSFKDRLFHLQKTENHRVCFGKSGIHGWGLFARRNFQEGEMIFNNHKVVEYRGEKVRPSIADLREARYRREGKDCYLFKISDEVVIDATNKGNIARLINHSCMPNCFARIMSVGDEDSRIVLIAKTNVPVGEELTYDYLFDPDEHDELKVPCLTIMGTRRSASESEDTSHINNNSPIDQGMEESSARLENNQHDDAVEMNFNGIEKENNGDETENNDTVMSVEENMGGNQGSN</sequence>
<dbReference type="SMART" id="SM00249">
    <property type="entry name" value="PHD"/>
    <property type="match status" value="3"/>
</dbReference>
<evidence type="ECO:0000256" key="8">
    <source>
        <dbReference type="ARBA" id="ARBA00023242"/>
    </source>
</evidence>
<keyword evidence="5 11" id="KW-0863">Zinc-finger</keyword>
<gene>
    <name evidence="17" type="ORF">Prudu_006844</name>
</gene>
<dbReference type="InterPro" id="IPR000313">
    <property type="entry name" value="PWWP_dom"/>
</dbReference>
<dbReference type="InterPro" id="IPR050701">
    <property type="entry name" value="Histone_Mod_Regulator"/>
</dbReference>
<dbReference type="FunFam" id="3.30.40.10:FF:000464">
    <property type="entry name" value="Histone-lysine N-methyltransferase"/>
    <property type="match status" value="1"/>
</dbReference>
<keyword evidence="7" id="KW-0156">Chromatin regulator</keyword>
<dbReference type="SUPFAM" id="SSF82199">
    <property type="entry name" value="SET domain"/>
    <property type="match status" value="1"/>
</dbReference>
<dbReference type="InterPro" id="IPR025780">
    <property type="entry name" value="Hist-Lys_N-MeTrfase_ATX"/>
</dbReference>
<evidence type="ECO:0000256" key="9">
    <source>
        <dbReference type="ARBA" id="ARBA00052314"/>
    </source>
</evidence>
<dbReference type="InterPro" id="IPR011011">
    <property type="entry name" value="Znf_FYVE_PHD"/>
</dbReference>
<accession>A0A4Y1R0N1</accession>
<dbReference type="Gene3D" id="2.30.30.140">
    <property type="match status" value="1"/>
</dbReference>
<comment type="subcellular location">
    <subcellularLocation>
        <location evidence="1">Nucleus</location>
    </subcellularLocation>
</comment>
<dbReference type="Pfam" id="PF00856">
    <property type="entry name" value="SET"/>
    <property type="match status" value="1"/>
</dbReference>
<keyword evidence="3" id="KW-0479">Metal-binding</keyword>
<dbReference type="InterPro" id="IPR019787">
    <property type="entry name" value="Znf_PHD-finger"/>
</dbReference>
<evidence type="ECO:0000259" key="15">
    <source>
        <dbReference type="PROSITE" id="PS50812"/>
    </source>
</evidence>
<dbReference type="SUPFAM" id="SSF63748">
    <property type="entry name" value="Tudor/PWWP/MBT"/>
    <property type="match status" value="1"/>
</dbReference>
<evidence type="ECO:0000259" key="16">
    <source>
        <dbReference type="PROSITE" id="PS51805"/>
    </source>
</evidence>
<keyword evidence="2" id="KW-0808">Transferase</keyword>
<dbReference type="InterPro" id="IPR034732">
    <property type="entry name" value="EPHD"/>
</dbReference>
<dbReference type="PANTHER" id="PTHR13793">
    <property type="entry name" value="PHD FINGER PROTEINS"/>
    <property type="match status" value="1"/>
</dbReference>
<evidence type="ECO:0000256" key="10">
    <source>
        <dbReference type="ARBA" id="ARBA00054897"/>
    </source>
</evidence>
<dbReference type="SMART" id="SM00317">
    <property type="entry name" value="SET"/>
    <property type="match status" value="1"/>
</dbReference>
<evidence type="ECO:0000259" key="13">
    <source>
        <dbReference type="PROSITE" id="PS50016"/>
    </source>
</evidence>
<dbReference type="InterPro" id="IPR013083">
    <property type="entry name" value="Znf_RING/FYVE/PHD"/>
</dbReference>
<reference evidence="17" key="1">
    <citation type="journal article" date="2019" name="Science">
        <title>Mutation of a bHLH transcription factor allowed almond domestication.</title>
        <authorList>
            <person name="Sanchez-Perez R."/>
            <person name="Pavan S."/>
            <person name="Mazzeo R."/>
            <person name="Moldovan C."/>
            <person name="Aiese Cigliano R."/>
            <person name="Del Cueto J."/>
            <person name="Ricciardi F."/>
            <person name="Lotti C."/>
            <person name="Ricciardi L."/>
            <person name="Dicenta F."/>
            <person name="Lopez-Marques R.L."/>
            <person name="Lindberg Moller B."/>
        </authorList>
    </citation>
    <scope>NUCLEOTIDE SEQUENCE</scope>
</reference>
<evidence type="ECO:0000256" key="7">
    <source>
        <dbReference type="ARBA" id="ARBA00022853"/>
    </source>
</evidence>
<feature type="domain" description="PHD-type" evidence="16">
    <location>
        <begin position="615"/>
        <end position="718"/>
    </location>
</feature>
<dbReference type="PROSITE" id="PS01359">
    <property type="entry name" value="ZF_PHD_1"/>
    <property type="match status" value="1"/>
</dbReference>
<dbReference type="CDD" id="cd20143">
    <property type="entry name" value="PWWP_AtATX3-like"/>
    <property type="match status" value="1"/>
</dbReference>
<dbReference type="Pfam" id="PF13831">
    <property type="entry name" value="PHD_2"/>
    <property type="match status" value="1"/>
</dbReference>
<keyword evidence="4" id="KW-0677">Repeat</keyword>
<evidence type="ECO:0000256" key="3">
    <source>
        <dbReference type="ARBA" id="ARBA00022723"/>
    </source>
</evidence>
<dbReference type="GO" id="GO:0016740">
    <property type="term" value="F:transferase activity"/>
    <property type="evidence" value="ECO:0007669"/>
    <property type="project" value="UniProtKB-KW"/>
</dbReference>
<evidence type="ECO:0000256" key="6">
    <source>
        <dbReference type="ARBA" id="ARBA00022833"/>
    </source>
</evidence>
<name>A0A4Y1R0N1_PRUDU</name>
<feature type="domain" description="PHD-type" evidence="13">
    <location>
        <begin position="561"/>
        <end position="612"/>
    </location>
</feature>
<evidence type="ECO:0000256" key="1">
    <source>
        <dbReference type="ARBA" id="ARBA00004123"/>
    </source>
</evidence>
<keyword evidence="8" id="KW-0539">Nucleus</keyword>
<feature type="region of interest" description="Disordered" evidence="12">
    <location>
        <begin position="994"/>
        <end position="1068"/>
    </location>
</feature>
<comment type="function">
    <text evidence="10">Histone methyltransferase.</text>
</comment>
<dbReference type="GO" id="GO:0008270">
    <property type="term" value="F:zinc ion binding"/>
    <property type="evidence" value="ECO:0007669"/>
    <property type="project" value="UniProtKB-KW"/>
</dbReference>
<feature type="compositionally biased region" description="Basic and acidic residues" evidence="12">
    <location>
        <begin position="1019"/>
        <end position="1031"/>
    </location>
</feature>
<dbReference type="GO" id="GO:0048188">
    <property type="term" value="C:Set1C/COMPASS complex"/>
    <property type="evidence" value="ECO:0007669"/>
    <property type="project" value="UniProtKB-ARBA"/>
</dbReference>
<evidence type="ECO:0000313" key="17">
    <source>
        <dbReference type="EMBL" id="BBG97644.1"/>
    </source>
</evidence>
<dbReference type="GO" id="GO:0006325">
    <property type="term" value="P:chromatin organization"/>
    <property type="evidence" value="ECO:0007669"/>
    <property type="project" value="UniProtKB-KW"/>
</dbReference>
<keyword evidence="6" id="KW-0862">Zinc</keyword>
<dbReference type="Pfam" id="PF13832">
    <property type="entry name" value="zf-HC5HC2H_2"/>
    <property type="match status" value="1"/>
</dbReference>
<dbReference type="PROSITE" id="PS51566">
    <property type="entry name" value="SAM_MT43_TRX_MLL"/>
    <property type="match status" value="1"/>
</dbReference>
<dbReference type="SMART" id="SM00293">
    <property type="entry name" value="PWWP"/>
    <property type="match status" value="1"/>
</dbReference>
<dbReference type="Gene3D" id="3.30.40.10">
    <property type="entry name" value="Zinc/RING finger domain, C3HC4 (zinc finger)"/>
    <property type="match status" value="3"/>
</dbReference>
<dbReference type="PROSITE" id="PS50812">
    <property type="entry name" value="PWWP"/>
    <property type="match status" value="1"/>
</dbReference>
<dbReference type="InterPro" id="IPR001214">
    <property type="entry name" value="SET_dom"/>
</dbReference>
<dbReference type="PROSITE" id="PS50016">
    <property type="entry name" value="ZF_PHD_2"/>
    <property type="match status" value="2"/>
</dbReference>
<organism evidence="17">
    <name type="scientific">Prunus dulcis</name>
    <name type="common">Almond</name>
    <name type="synonym">Amygdalus dulcis</name>
    <dbReference type="NCBI Taxonomy" id="3755"/>
    <lineage>
        <taxon>Eukaryota</taxon>
        <taxon>Viridiplantae</taxon>
        <taxon>Streptophyta</taxon>
        <taxon>Embryophyta</taxon>
        <taxon>Tracheophyta</taxon>
        <taxon>Spermatophyta</taxon>
        <taxon>Magnoliopsida</taxon>
        <taxon>eudicotyledons</taxon>
        <taxon>Gunneridae</taxon>
        <taxon>Pentapetalae</taxon>
        <taxon>rosids</taxon>
        <taxon>fabids</taxon>
        <taxon>Rosales</taxon>
        <taxon>Rosaceae</taxon>
        <taxon>Amygdaloideae</taxon>
        <taxon>Amygdaleae</taxon>
        <taxon>Prunus</taxon>
    </lineage>
</organism>
<dbReference type="CDD" id="cd15517">
    <property type="entry name" value="PHD_TCF19_like"/>
    <property type="match status" value="1"/>
</dbReference>
<dbReference type="CDD" id="cd10518">
    <property type="entry name" value="SET_SETD1-like"/>
    <property type="match status" value="1"/>
</dbReference>
<evidence type="ECO:0000256" key="11">
    <source>
        <dbReference type="PROSITE-ProRule" id="PRU00146"/>
    </source>
</evidence>
<dbReference type="InterPro" id="IPR042011">
    <property type="entry name" value="ATX3/4/5_PHD"/>
</dbReference>
<feature type="domain" description="PWWP" evidence="15">
    <location>
        <begin position="226"/>
        <end position="295"/>
    </location>
</feature>
<feature type="region of interest" description="Disordered" evidence="12">
    <location>
        <begin position="20"/>
        <end position="66"/>
    </location>
</feature>
<evidence type="ECO:0000256" key="5">
    <source>
        <dbReference type="ARBA" id="ARBA00022771"/>
    </source>
</evidence>
<dbReference type="InterPro" id="IPR046341">
    <property type="entry name" value="SET_dom_sf"/>
</dbReference>
<dbReference type="Gene3D" id="2.170.270.10">
    <property type="entry name" value="SET domain"/>
    <property type="match status" value="1"/>
</dbReference>
<protein>
    <submittedName>
        <fullName evidence="17">SET domain protein 14</fullName>
    </submittedName>
</protein>
<dbReference type="InterPro" id="IPR019786">
    <property type="entry name" value="Zinc_finger_PHD-type_CS"/>
</dbReference>
<dbReference type="InterPro" id="IPR001965">
    <property type="entry name" value="Znf_PHD"/>
</dbReference>
<dbReference type="SUPFAM" id="SSF57903">
    <property type="entry name" value="FYVE/PHD zinc finger"/>
    <property type="match status" value="2"/>
</dbReference>
<dbReference type="PROSITE" id="PS51805">
    <property type="entry name" value="EPHD"/>
    <property type="match status" value="1"/>
</dbReference>
<proteinExistence type="predicted"/>
<dbReference type="PANTHER" id="PTHR13793:SF92">
    <property type="entry name" value="HISTONE-LYSINE N-METHYLTRANSFERASE ATX3"/>
    <property type="match status" value="1"/>
</dbReference>
<dbReference type="Pfam" id="PF00855">
    <property type="entry name" value="PWWP"/>
    <property type="match status" value="1"/>
</dbReference>
<evidence type="ECO:0000259" key="14">
    <source>
        <dbReference type="PROSITE" id="PS50280"/>
    </source>
</evidence>
<dbReference type="PROSITE" id="PS50280">
    <property type="entry name" value="SET"/>
    <property type="match status" value="1"/>
</dbReference>